<feature type="region of interest" description="Disordered" evidence="1">
    <location>
        <begin position="145"/>
        <end position="193"/>
    </location>
</feature>
<dbReference type="InterPro" id="IPR021235">
    <property type="entry name" value="DUF2637"/>
</dbReference>
<evidence type="ECO:0000313" key="4">
    <source>
        <dbReference type="Proteomes" id="UP000465305"/>
    </source>
</evidence>
<keyword evidence="2" id="KW-0812">Transmembrane</keyword>
<evidence type="ECO:0000256" key="2">
    <source>
        <dbReference type="SAM" id="Phobius"/>
    </source>
</evidence>
<dbReference type="Pfam" id="PF10935">
    <property type="entry name" value="DUF2637"/>
    <property type="match status" value="1"/>
</dbReference>
<dbReference type="RefSeq" id="WP_083039599.1">
    <property type="nucleotide sequence ID" value="NZ_BLKY01000001.1"/>
</dbReference>
<feature type="transmembrane region" description="Helical" evidence="2">
    <location>
        <begin position="84"/>
        <end position="104"/>
    </location>
</feature>
<feature type="transmembrane region" description="Helical" evidence="2">
    <location>
        <begin position="48"/>
        <end position="72"/>
    </location>
</feature>
<reference evidence="3 4" key="1">
    <citation type="journal article" date="2019" name="Emerg. Microbes Infect.">
        <title>Comprehensive subspecies identification of 175 nontuberculous mycobacteria species based on 7547 genomic profiles.</title>
        <authorList>
            <person name="Matsumoto Y."/>
            <person name="Kinjo T."/>
            <person name="Motooka D."/>
            <person name="Nabeya D."/>
            <person name="Jung N."/>
            <person name="Uechi K."/>
            <person name="Horii T."/>
            <person name="Iida T."/>
            <person name="Fujita J."/>
            <person name="Nakamura S."/>
        </authorList>
    </citation>
    <scope>NUCLEOTIDE SEQUENCE [LARGE SCALE GENOMIC DNA]</scope>
    <source>
        <strain evidence="3 4">JCM 30723</strain>
    </source>
</reference>
<name>A0A7I9Y6L7_MYCAL</name>
<feature type="compositionally biased region" description="Low complexity" evidence="1">
    <location>
        <begin position="150"/>
        <end position="178"/>
    </location>
</feature>
<evidence type="ECO:0008006" key="5">
    <source>
        <dbReference type="Google" id="ProtNLM"/>
    </source>
</evidence>
<organism evidence="3 4">
    <name type="scientific">Mycolicibacter algericus</name>
    <name type="common">Mycobacterium algericum</name>
    <dbReference type="NCBI Taxonomy" id="1288388"/>
    <lineage>
        <taxon>Bacteria</taxon>
        <taxon>Bacillati</taxon>
        <taxon>Actinomycetota</taxon>
        <taxon>Actinomycetes</taxon>
        <taxon>Mycobacteriales</taxon>
        <taxon>Mycobacteriaceae</taxon>
        <taxon>Mycolicibacter</taxon>
    </lineage>
</organism>
<dbReference type="EMBL" id="BLKY01000001">
    <property type="protein sequence ID" value="GFG84318.1"/>
    <property type="molecule type" value="Genomic_DNA"/>
</dbReference>
<keyword evidence="2" id="KW-0472">Membrane</keyword>
<comment type="caution">
    <text evidence="3">The sequence shown here is derived from an EMBL/GenBank/DDBJ whole genome shotgun (WGS) entry which is preliminary data.</text>
</comment>
<accession>A0A7I9Y6L7</accession>
<sequence>MTTQVQVEITQRNHRRAVRFFWFMLGGATVVSLFGNIAHAVLPYLPPVAIQIGAAAVPPIVLLAAVHGVALAVRAGASGAVYRWAVAAVAAIGVGAFALSFIALRDLMQTIGYSPATAWIFPAIIDTAVAVATLMLVALGDKPARRTRTRPAPASTRPVPAQTAAQAPAQGAKTQAKPVARGTSRMQPAPMQPSTAQPVQAVLHGGADPADADLAAELVAAGTTTQPVETVIAVLTATRGGMSINAAAKASLINYRTAQRIVEGAAKYHRQLAAVG</sequence>
<feature type="transmembrane region" description="Helical" evidence="2">
    <location>
        <begin position="116"/>
        <end position="140"/>
    </location>
</feature>
<protein>
    <recommendedName>
        <fullName evidence="5">DUF2637 domain-containing protein</fullName>
    </recommendedName>
</protein>
<keyword evidence="2" id="KW-1133">Transmembrane helix</keyword>
<feature type="transmembrane region" description="Helical" evidence="2">
    <location>
        <begin position="20"/>
        <end position="42"/>
    </location>
</feature>
<evidence type="ECO:0000313" key="3">
    <source>
        <dbReference type="EMBL" id="GFG84318.1"/>
    </source>
</evidence>
<dbReference type="Proteomes" id="UP000465305">
    <property type="component" value="Unassembled WGS sequence"/>
</dbReference>
<evidence type="ECO:0000256" key="1">
    <source>
        <dbReference type="SAM" id="MobiDB-lite"/>
    </source>
</evidence>
<dbReference type="AlphaFoldDB" id="A0A7I9Y6L7"/>
<proteinExistence type="predicted"/>
<gene>
    <name evidence="3" type="ORF">MALGJ_09940</name>
</gene>